<evidence type="ECO:0000313" key="9">
    <source>
        <dbReference type="WBParaSite" id="L893_g31652.t1"/>
    </source>
</evidence>
<evidence type="ECO:0000256" key="6">
    <source>
        <dbReference type="SAM" id="MobiDB-lite"/>
    </source>
</evidence>
<reference evidence="9" key="1">
    <citation type="submission" date="2016-11" db="UniProtKB">
        <authorList>
            <consortium name="WormBaseParasite"/>
        </authorList>
    </citation>
    <scope>IDENTIFICATION</scope>
</reference>
<dbReference type="SUPFAM" id="SSF56436">
    <property type="entry name" value="C-type lectin-like"/>
    <property type="match status" value="3"/>
</dbReference>
<evidence type="ECO:0000259" key="7">
    <source>
        <dbReference type="PROSITE" id="PS50041"/>
    </source>
</evidence>
<evidence type="ECO:0000313" key="8">
    <source>
        <dbReference type="Proteomes" id="UP000095287"/>
    </source>
</evidence>
<evidence type="ECO:0000256" key="4">
    <source>
        <dbReference type="ARBA" id="ARBA00022734"/>
    </source>
</evidence>
<feature type="region of interest" description="Disordered" evidence="6">
    <location>
        <begin position="170"/>
        <end position="199"/>
    </location>
</feature>
<keyword evidence="2" id="KW-0964">Secreted</keyword>
<evidence type="ECO:0000256" key="2">
    <source>
        <dbReference type="ARBA" id="ARBA00022525"/>
    </source>
</evidence>
<dbReference type="WBParaSite" id="L893_g31652.t1">
    <property type="protein sequence ID" value="L893_g31652.t1"/>
    <property type="gene ID" value="L893_g31652"/>
</dbReference>
<feature type="domain" description="C-type lectin" evidence="7">
    <location>
        <begin position="349"/>
        <end position="462"/>
    </location>
</feature>
<feature type="compositionally biased region" description="Low complexity" evidence="6">
    <location>
        <begin position="39"/>
        <end position="52"/>
    </location>
</feature>
<dbReference type="InterPro" id="IPR001304">
    <property type="entry name" value="C-type_lectin-like"/>
</dbReference>
<dbReference type="GO" id="GO:0008083">
    <property type="term" value="F:growth factor activity"/>
    <property type="evidence" value="ECO:0007669"/>
    <property type="project" value="TreeGrafter"/>
</dbReference>
<sequence length="464" mass="50853">MYADCLERSKYGVPLSSYICEAKPFGAGSVPLDPPTPAPQSTKAPASTTTTKAPGVVSCPYDYQTLSADGKRCYSAYPLVQAYETANVLCNQIGGQISMTQDPEDAEKMKEILVDKIKCTRKPITSYWHGFQDGKCGVYDIKTGLTSYVDCLHGAGAPLAAFLCETLPEGEGTLPSDPPTPPATPSPKTSTTTTPKHDDVDCPYDFQSLSDDNTRCYSTHAVLGGYEAANKECSLIGGQISMTQDPEYDELMRDILWYEIESNGDDISRYWHGFGEGKCGLYTFITGETEYVDCFSKSQPKSMGAFICETLPKGQGALPSNPPTPPPYVSTTEVTPTEDPVIYSNFGSYIIVSTQMTFDEAAQFCKAKGTHLLTVHSSTVEGPIQSVLDELYPENSGAWWIGLSKNQGMNSKYTWIDNSPLDYINWFEGTTPQPVEEEVCVAHWDGVWADFDCHFPLSFVCQHL</sequence>
<keyword evidence="3" id="KW-0732">Signal</keyword>
<dbReference type="AlphaFoldDB" id="A0A1I8A138"/>
<dbReference type="Proteomes" id="UP000095287">
    <property type="component" value="Unplaced"/>
</dbReference>
<dbReference type="SMART" id="SM00034">
    <property type="entry name" value="CLECT"/>
    <property type="match status" value="1"/>
</dbReference>
<dbReference type="InterPro" id="IPR051663">
    <property type="entry name" value="CLec_Tetranectin-domain"/>
</dbReference>
<accession>A0A1I8A138</accession>
<evidence type="ECO:0000256" key="5">
    <source>
        <dbReference type="ARBA" id="ARBA00023157"/>
    </source>
</evidence>
<keyword evidence="4" id="KW-0430">Lectin</keyword>
<name>A0A1I8A138_9BILA</name>
<protein>
    <submittedName>
        <fullName evidence="9">C-type lectin domain-containing protein</fullName>
    </submittedName>
</protein>
<feature type="compositionally biased region" description="Pro residues" evidence="6">
    <location>
        <begin position="176"/>
        <end position="185"/>
    </location>
</feature>
<dbReference type="Pfam" id="PF00059">
    <property type="entry name" value="Lectin_C"/>
    <property type="match status" value="1"/>
</dbReference>
<dbReference type="CDD" id="cd00037">
    <property type="entry name" value="CLECT"/>
    <property type="match status" value="1"/>
</dbReference>
<dbReference type="GO" id="GO:0005615">
    <property type="term" value="C:extracellular space"/>
    <property type="evidence" value="ECO:0007669"/>
    <property type="project" value="TreeGrafter"/>
</dbReference>
<evidence type="ECO:0000256" key="3">
    <source>
        <dbReference type="ARBA" id="ARBA00022729"/>
    </source>
</evidence>
<keyword evidence="8" id="KW-1185">Reference proteome</keyword>
<dbReference type="PROSITE" id="PS50041">
    <property type="entry name" value="C_TYPE_LECTIN_2"/>
    <property type="match status" value="1"/>
</dbReference>
<proteinExistence type="predicted"/>
<evidence type="ECO:0000256" key="1">
    <source>
        <dbReference type="ARBA" id="ARBA00004613"/>
    </source>
</evidence>
<dbReference type="InterPro" id="IPR016186">
    <property type="entry name" value="C-type_lectin-like/link_sf"/>
</dbReference>
<keyword evidence="5" id="KW-1015">Disulfide bond</keyword>
<dbReference type="Gene3D" id="3.10.100.10">
    <property type="entry name" value="Mannose-Binding Protein A, subunit A"/>
    <property type="match status" value="1"/>
</dbReference>
<dbReference type="InterPro" id="IPR016187">
    <property type="entry name" value="CTDL_fold"/>
</dbReference>
<feature type="region of interest" description="Disordered" evidence="6">
    <location>
        <begin position="31"/>
        <end position="52"/>
    </location>
</feature>
<dbReference type="PROSITE" id="PS00615">
    <property type="entry name" value="C_TYPE_LECTIN_1"/>
    <property type="match status" value="1"/>
</dbReference>
<dbReference type="PANTHER" id="PTHR22799">
    <property type="entry name" value="TETRANECTIN-RELATED"/>
    <property type="match status" value="1"/>
</dbReference>
<dbReference type="InterPro" id="IPR018378">
    <property type="entry name" value="C-type_lectin_CS"/>
</dbReference>
<dbReference type="GO" id="GO:0030246">
    <property type="term" value="F:carbohydrate binding"/>
    <property type="evidence" value="ECO:0007669"/>
    <property type="project" value="UniProtKB-KW"/>
</dbReference>
<dbReference type="PANTHER" id="PTHR22799:SF1">
    <property type="entry name" value="C-TYPE LECTIN DOMAIN FAMILY 11 MEMBER A"/>
    <property type="match status" value="1"/>
</dbReference>
<comment type="subcellular location">
    <subcellularLocation>
        <location evidence="1">Secreted</location>
    </subcellularLocation>
</comment>
<organism evidence="8 9">
    <name type="scientific">Steinernema glaseri</name>
    <dbReference type="NCBI Taxonomy" id="37863"/>
    <lineage>
        <taxon>Eukaryota</taxon>
        <taxon>Metazoa</taxon>
        <taxon>Ecdysozoa</taxon>
        <taxon>Nematoda</taxon>
        <taxon>Chromadorea</taxon>
        <taxon>Rhabditida</taxon>
        <taxon>Tylenchina</taxon>
        <taxon>Panagrolaimomorpha</taxon>
        <taxon>Strongyloidoidea</taxon>
        <taxon>Steinernematidae</taxon>
        <taxon>Steinernema</taxon>
    </lineage>
</organism>